<dbReference type="InterPro" id="IPR002347">
    <property type="entry name" value="SDR_fam"/>
</dbReference>
<accession>A0AAD4EN23</accession>
<dbReference type="PANTHER" id="PTHR44196">
    <property type="entry name" value="DEHYDROGENASE/REDUCTASE SDR FAMILY MEMBER 7B"/>
    <property type="match status" value="1"/>
</dbReference>
<keyword evidence="6" id="KW-1185">Reference proteome</keyword>
<keyword evidence="2" id="KW-0521">NADP</keyword>
<organism evidence="5 6">
    <name type="scientific">Staphylotrichum longicolle</name>
    <dbReference type="NCBI Taxonomy" id="669026"/>
    <lineage>
        <taxon>Eukaryota</taxon>
        <taxon>Fungi</taxon>
        <taxon>Dikarya</taxon>
        <taxon>Ascomycota</taxon>
        <taxon>Pezizomycotina</taxon>
        <taxon>Sordariomycetes</taxon>
        <taxon>Sordariomycetidae</taxon>
        <taxon>Sordariales</taxon>
        <taxon>Chaetomiaceae</taxon>
        <taxon>Staphylotrichum</taxon>
    </lineage>
</organism>
<evidence type="ECO:0000256" key="3">
    <source>
        <dbReference type="ARBA" id="ARBA00023002"/>
    </source>
</evidence>
<dbReference type="CDD" id="cd05233">
    <property type="entry name" value="SDR_c"/>
    <property type="match status" value="1"/>
</dbReference>
<keyword evidence="3" id="KW-0560">Oxidoreductase</keyword>
<evidence type="ECO:0008006" key="7">
    <source>
        <dbReference type="Google" id="ProtNLM"/>
    </source>
</evidence>
<dbReference type="PRINTS" id="PR00081">
    <property type="entry name" value="GDHRDH"/>
</dbReference>
<evidence type="ECO:0000313" key="6">
    <source>
        <dbReference type="Proteomes" id="UP001197093"/>
    </source>
</evidence>
<comment type="similarity">
    <text evidence="1">Belongs to the short-chain dehydrogenases/reductases (SDR) family.</text>
</comment>
<dbReference type="PROSITE" id="PS00061">
    <property type="entry name" value="ADH_SHORT"/>
    <property type="match status" value="1"/>
</dbReference>
<comment type="caution">
    <text evidence="5">The sequence shown here is derived from an EMBL/GenBank/DDBJ whole genome shotgun (WGS) entry which is preliminary data.</text>
</comment>
<dbReference type="Proteomes" id="UP001197093">
    <property type="component" value="Unassembled WGS sequence"/>
</dbReference>
<dbReference type="InterPro" id="IPR036291">
    <property type="entry name" value="NAD(P)-bd_dom_sf"/>
</dbReference>
<protein>
    <recommendedName>
        <fullName evidence="7">NAD(P)-binding protein</fullName>
    </recommendedName>
</protein>
<dbReference type="SUPFAM" id="SSF51735">
    <property type="entry name" value="NAD(P)-binding Rossmann-fold domains"/>
    <property type="match status" value="1"/>
</dbReference>
<dbReference type="Pfam" id="PF00106">
    <property type="entry name" value="adh_short"/>
    <property type="match status" value="1"/>
</dbReference>
<dbReference type="AlphaFoldDB" id="A0AAD4EN23"/>
<dbReference type="Gene3D" id="3.40.50.720">
    <property type="entry name" value="NAD(P)-binding Rossmann-like Domain"/>
    <property type="match status" value="2"/>
</dbReference>
<dbReference type="GO" id="GO:0016020">
    <property type="term" value="C:membrane"/>
    <property type="evidence" value="ECO:0007669"/>
    <property type="project" value="TreeGrafter"/>
</dbReference>
<dbReference type="InterPro" id="IPR020904">
    <property type="entry name" value="Sc_DH/Rdtase_CS"/>
</dbReference>
<evidence type="ECO:0000256" key="2">
    <source>
        <dbReference type="ARBA" id="ARBA00022857"/>
    </source>
</evidence>
<evidence type="ECO:0000256" key="4">
    <source>
        <dbReference type="ARBA" id="ARBA00037096"/>
    </source>
</evidence>
<proteinExistence type="inferred from homology"/>
<reference evidence="5" key="1">
    <citation type="submission" date="2023-02" db="EMBL/GenBank/DDBJ databases">
        <authorList>
            <person name="Palmer J.M."/>
        </authorList>
    </citation>
    <scope>NUCLEOTIDE SEQUENCE</scope>
    <source>
        <strain evidence="5">FW57</strain>
    </source>
</reference>
<gene>
    <name evidence="5" type="ORF">NEMBOFW57_010388</name>
</gene>
<evidence type="ECO:0000313" key="5">
    <source>
        <dbReference type="EMBL" id="KAG7284030.1"/>
    </source>
</evidence>
<dbReference type="PANTHER" id="PTHR44196:SF1">
    <property type="entry name" value="DEHYDROGENASE_REDUCTASE SDR FAMILY MEMBER 7B"/>
    <property type="match status" value="1"/>
</dbReference>
<dbReference type="EMBL" id="JAHCVI010000006">
    <property type="protein sequence ID" value="KAG7284030.1"/>
    <property type="molecule type" value="Genomic_DNA"/>
</dbReference>
<dbReference type="GO" id="GO:0016491">
    <property type="term" value="F:oxidoreductase activity"/>
    <property type="evidence" value="ECO:0007669"/>
    <property type="project" value="UniProtKB-KW"/>
</dbReference>
<sequence length="317" mass="34629">MADDKKTPPTQFTPRFRTDIYPFIYPSKFRGSLDGKVAIITGLYRAAGAIGQGLAESFAVAGAKLVLTYNRTPPPAELRERCLRFGAGGVEFVKCDVADLEGCEGLVKQIYAQDPRDFIRDIAVNFHGPYYLMRLLLPKFREQRSGCVLNIASRAGTVTIPYSTSYCASKAALINLTACTQREMDVEGLDDVHLYSLHPGGIKSAMTLKKYAKESVASLPPQAHAFFANQLDVYNDSPYLNGMVCVALATGVGKKVLRGKYFDVGQDLEDVLAQEEALKADPGLYSLHTTFLGELTNSGMPPGGYHAEEVKFAFPGF</sequence>
<name>A0AAD4EN23_9PEZI</name>
<comment type="function">
    <text evidence="4">Putative oxidoreductase.</text>
</comment>
<evidence type="ECO:0000256" key="1">
    <source>
        <dbReference type="ARBA" id="ARBA00006484"/>
    </source>
</evidence>